<organism evidence="1 2">
    <name type="scientific">Anoxybacteroides voinovskiense</name>
    <dbReference type="NCBI Taxonomy" id="230470"/>
    <lineage>
        <taxon>Bacteria</taxon>
        <taxon>Bacillati</taxon>
        <taxon>Bacillota</taxon>
        <taxon>Bacilli</taxon>
        <taxon>Bacillales</taxon>
        <taxon>Anoxybacillaceae</taxon>
        <taxon>Anoxybacteroides</taxon>
    </lineage>
</organism>
<name>A0A840DLZ9_9BACL</name>
<sequence length="461" mass="52337">MMRTAILMIVLFLGVSGGALYMQWRDYEQVHNEAKDVPLVHFIDIKHDGKTLEIQQTVTGLTTPVYTIQVPINAKQLTYTIGDDKRTLTYDRNGKAAVKRNGHDKIVFHYVMPLPATKPIWLERWMASFLSSQPQHLYVQLTDYTKSGIWVAGAPLDASLKKEMSTFYSWSQKGITSFPLYFHPVELPRNVYGKIEVYGGRKENVTKWANVPSFTLVWTNGGTQHLSPTLAVVPETISLSSLKEMYMRTYYAAYFLPNGEINAVVADLLTAFTLQKQPVTPKGKAIWQQLTQKLTKDEQKAFFTAVLKQRGKSLTPAMLDEALSASHTGKTTYFTDSFTTRRSMSLVFTNEGKIYVNGVPLKHAKAVLQNEKVLLPFVDVMNALGYHVRRTGEAVFIEKGDNRWRFFVNSSIYMKGNDRFGAPAIIIYDVNGALYMTPDMMQYWFPVQISLTERDVIVFSP</sequence>
<keyword evidence="2" id="KW-1185">Reference proteome</keyword>
<gene>
    <name evidence="1" type="ORF">GGR02_000278</name>
</gene>
<dbReference type="Proteomes" id="UP000559598">
    <property type="component" value="Unassembled WGS sequence"/>
</dbReference>
<proteinExistence type="predicted"/>
<comment type="caution">
    <text evidence="1">The sequence shown here is derived from an EMBL/GenBank/DDBJ whole genome shotgun (WGS) entry which is preliminary data.</text>
</comment>
<reference evidence="1 2" key="1">
    <citation type="submission" date="2020-08" db="EMBL/GenBank/DDBJ databases">
        <title>Genomic Encyclopedia of Type Strains, Phase IV (KMG-IV): sequencing the most valuable type-strain genomes for metagenomic binning, comparative biology and taxonomic classification.</title>
        <authorList>
            <person name="Goeker M."/>
        </authorList>
    </citation>
    <scope>NUCLEOTIDE SEQUENCE [LARGE SCALE GENOMIC DNA]</scope>
    <source>
        <strain evidence="1 2">DSM 17075</strain>
    </source>
</reference>
<evidence type="ECO:0000313" key="2">
    <source>
        <dbReference type="Proteomes" id="UP000559598"/>
    </source>
</evidence>
<evidence type="ECO:0000313" key="1">
    <source>
        <dbReference type="EMBL" id="MBB4072532.1"/>
    </source>
</evidence>
<dbReference type="RefSeq" id="WP_183182969.1">
    <property type="nucleotide sequence ID" value="NZ_BMNP01000001.1"/>
</dbReference>
<dbReference type="EMBL" id="JACIDE010000002">
    <property type="protein sequence ID" value="MBB4072532.1"/>
    <property type="molecule type" value="Genomic_DNA"/>
</dbReference>
<evidence type="ECO:0008006" key="3">
    <source>
        <dbReference type="Google" id="ProtNLM"/>
    </source>
</evidence>
<dbReference type="AlphaFoldDB" id="A0A840DLZ9"/>
<protein>
    <recommendedName>
        <fullName evidence="3">Copper amine oxidase-like N-terminal domain-containing protein</fullName>
    </recommendedName>
</protein>
<accession>A0A840DLZ9</accession>